<dbReference type="CDD" id="cd14797">
    <property type="entry name" value="DUF302"/>
    <property type="match status" value="1"/>
</dbReference>
<dbReference type="Proteomes" id="UP000243525">
    <property type="component" value="Unassembled WGS sequence"/>
</dbReference>
<dbReference type="InterPro" id="IPR035923">
    <property type="entry name" value="TT1751-like_sf"/>
</dbReference>
<dbReference type="Gene3D" id="3.30.310.70">
    <property type="entry name" value="TT1751-like domain"/>
    <property type="match status" value="1"/>
</dbReference>
<evidence type="ECO:0000313" key="3">
    <source>
        <dbReference type="EMBL" id="PTN08851.1"/>
    </source>
</evidence>
<dbReference type="PANTHER" id="PTHR38342">
    <property type="entry name" value="SLR5037 PROTEIN"/>
    <property type="match status" value="1"/>
</dbReference>
<dbReference type="EMBL" id="QAAD01000007">
    <property type="protein sequence ID" value="PTN08851.1"/>
    <property type="molecule type" value="Genomic_DNA"/>
</dbReference>
<keyword evidence="1" id="KW-0812">Transmembrane</keyword>
<dbReference type="RefSeq" id="WP_170111347.1">
    <property type="nucleotide sequence ID" value="NZ_OY782574.1"/>
</dbReference>
<feature type="domain" description="DUF302" evidence="2">
    <location>
        <begin position="58"/>
        <end position="120"/>
    </location>
</feature>
<dbReference type="SUPFAM" id="SSF103247">
    <property type="entry name" value="TT1751-like"/>
    <property type="match status" value="1"/>
</dbReference>
<sequence length="153" mass="16980">MFVAGILTGIIVSIALVVVFAPKLLFRVSESQYDFERTKVLIEESTAAENWSMPHQYNLQATMEKHGFDVQPVTVFSICKPDIAVRILDQDEKRHISAMMPCRIAIYETKDGKTYVSRMNAGLLSKLLGSDVNAIMGEAGEGSEKILDAVLKK</sequence>
<evidence type="ECO:0000313" key="4">
    <source>
        <dbReference type="Proteomes" id="UP000243525"/>
    </source>
</evidence>
<evidence type="ECO:0000256" key="1">
    <source>
        <dbReference type="SAM" id="Phobius"/>
    </source>
</evidence>
<organism evidence="3 4">
    <name type="scientific">Mangrovibacterium marinum</name>
    <dbReference type="NCBI Taxonomy" id="1639118"/>
    <lineage>
        <taxon>Bacteria</taxon>
        <taxon>Pseudomonadati</taxon>
        <taxon>Bacteroidota</taxon>
        <taxon>Bacteroidia</taxon>
        <taxon>Marinilabiliales</taxon>
        <taxon>Prolixibacteraceae</taxon>
        <taxon>Mangrovibacterium</taxon>
    </lineage>
</organism>
<dbReference type="InterPro" id="IPR005180">
    <property type="entry name" value="DUF302"/>
</dbReference>
<evidence type="ECO:0000259" key="2">
    <source>
        <dbReference type="Pfam" id="PF03625"/>
    </source>
</evidence>
<dbReference type="Pfam" id="PF03625">
    <property type="entry name" value="DUF302"/>
    <property type="match status" value="1"/>
</dbReference>
<protein>
    <submittedName>
        <fullName evidence="3">Uncharacterized protein (DUF302 family)</fullName>
    </submittedName>
</protein>
<gene>
    <name evidence="3" type="ORF">C8N47_107213</name>
</gene>
<proteinExistence type="predicted"/>
<dbReference type="AlphaFoldDB" id="A0A2T5C2H3"/>
<feature type="transmembrane region" description="Helical" evidence="1">
    <location>
        <begin position="6"/>
        <end position="26"/>
    </location>
</feature>
<name>A0A2T5C2H3_9BACT</name>
<keyword evidence="4" id="KW-1185">Reference proteome</keyword>
<keyword evidence="1" id="KW-0472">Membrane</keyword>
<accession>A0A2T5C2H3</accession>
<reference evidence="3 4" key="1">
    <citation type="submission" date="2018-04" db="EMBL/GenBank/DDBJ databases">
        <title>Genomic Encyclopedia of Archaeal and Bacterial Type Strains, Phase II (KMG-II): from individual species to whole genera.</title>
        <authorList>
            <person name="Goeker M."/>
        </authorList>
    </citation>
    <scope>NUCLEOTIDE SEQUENCE [LARGE SCALE GENOMIC DNA]</scope>
    <source>
        <strain evidence="3 4">DSM 28823</strain>
    </source>
</reference>
<comment type="caution">
    <text evidence="3">The sequence shown here is derived from an EMBL/GenBank/DDBJ whole genome shotgun (WGS) entry which is preliminary data.</text>
</comment>
<keyword evidence="1" id="KW-1133">Transmembrane helix</keyword>
<dbReference type="PANTHER" id="PTHR38342:SF1">
    <property type="entry name" value="SLR5037 PROTEIN"/>
    <property type="match status" value="1"/>
</dbReference>